<dbReference type="EMBL" id="BART01006823">
    <property type="protein sequence ID" value="GAG70335.1"/>
    <property type="molecule type" value="Genomic_DNA"/>
</dbReference>
<dbReference type="PANTHER" id="PTHR48101:SF1">
    <property type="entry name" value="METHYLMALONYL-COA MUTASE, LARGE SUBUNIT"/>
    <property type="match status" value="1"/>
</dbReference>
<dbReference type="GO" id="GO:0031419">
    <property type="term" value="F:cobalamin binding"/>
    <property type="evidence" value="ECO:0007669"/>
    <property type="project" value="InterPro"/>
</dbReference>
<gene>
    <name evidence="2" type="ORF">S01H4_15573</name>
</gene>
<dbReference type="Gene3D" id="3.20.20.240">
    <property type="entry name" value="Methylmalonyl-CoA mutase"/>
    <property type="match status" value="1"/>
</dbReference>
<proteinExistence type="predicted"/>
<reference evidence="2" key="1">
    <citation type="journal article" date="2014" name="Front. Microbiol.">
        <title>High frequency of phylogenetically diverse reductive dehalogenase-homologous genes in deep subseafloor sedimentary metagenomes.</title>
        <authorList>
            <person name="Kawai M."/>
            <person name="Futagami T."/>
            <person name="Toyoda A."/>
            <person name="Takaki Y."/>
            <person name="Nishi S."/>
            <person name="Hori S."/>
            <person name="Arai W."/>
            <person name="Tsubouchi T."/>
            <person name="Morono Y."/>
            <person name="Uchiyama I."/>
            <person name="Ito T."/>
            <person name="Fujiyama A."/>
            <person name="Inagaki F."/>
            <person name="Takami H."/>
        </authorList>
    </citation>
    <scope>NUCLEOTIDE SEQUENCE</scope>
    <source>
        <strain evidence="2">Expedition CK06-06</strain>
    </source>
</reference>
<organism evidence="2">
    <name type="scientific">marine sediment metagenome</name>
    <dbReference type="NCBI Taxonomy" id="412755"/>
    <lineage>
        <taxon>unclassified sequences</taxon>
        <taxon>metagenomes</taxon>
        <taxon>ecological metagenomes</taxon>
    </lineage>
</organism>
<dbReference type="Pfam" id="PF01642">
    <property type="entry name" value="MM_CoA_mutase"/>
    <property type="match status" value="1"/>
</dbReference>
<sequence length="109" mass="12394">MNPFSIAFTLADGIAYVEEAINRGLDVDDFAPRLSFFFTTHNNFFEEIAKLRAVRRLWARIMKDRFKAKNPNSLRLRFHTQTAGVTLTAQQPNVNIIRVTLQALAAILG</sequence>
<dbReference type="PANTHER" id="PTHR48101">
    <property type="entry name" value="METHYLMALONYL-COA MUTASE, MITOCHONDRIAL-RELATED"/>
    <property type="match status" value="1"/>
</dbReference>
<comment type="caution">
    <text evidence="2">The sequence shown here is derived from an EMBL/GenBank/DDBJ whole genome shotgun (WGS) entry which is preliminary data.</text>
</comment>
<dbReference type="AlphaFoldDB" id="X0ZKZ2"/>
<name>X0ZKZ2_9ZZZZ</name>
<feature type="domain" description="Methylmalonyl-CoA mutase alpha/beta chain catalytic" evidence="1">
    <location>
        <begin position="6"/>
        <end position="109"/>
    </location>
</feature>
<dbReference type="InterPro" id="IPR016176">
    <property type="entry name" value="Cbl-dep_enz_cat"/>
</dbReference>
<feature type="non-terminal residue" evidence="2">
    <location>
        <position position="109"/>
    </location>
</feature>
<protein>
    <recommendedName>
        <fullName evidence="1">Methylmalonyl-CoA mutase alpha/beta chain catalytic domain-containing protein</fullName>
    </recommendedName>
</protein>
<dbReference type="GO" id="GO:0016866">
    <property type="term" value="F:intramolecular transferase activity"/>
    <property type="evidence" value="ECO:0007669"/>
    <property type="project" value="InterPro"/>
</dbReference>
<dbReference type="SUPFAM" id="SSF51703">
    <property type="entry name" value="Cobalamin (vitamin B12)-dependent enzymes"/>
    <property type="match status" value="1"/>
</dbReference>
<evidence type="ECO:0000259" key="1">
    <source>
        <dbReference type="Pfam" id="PF01642"/>
    </source>
</evidence>
<evidence type="ECO:0000313" key="2">
    <source>
        <dbReference type="EMBL" id="GAG70335.1"/>
    </source>
</evidence>
<accession>X0ZKZ2</accession>
<dbReference type="InterPro" id="IPR006099">
    <property type="entry name" value="MeMalonylCoA_mutase_a/b_cat"/>
</dbReference>